<proteinExistence type="predicted"/>
<keyword evidence="3" id="KW-0862">Zinc</keyword>
<dbReference type="RefSeq" id="WP_023399524.1">
    <property type="nucleotide sequence ID" value="NZ_JASJUT010000006.1"/>
</dbReference>
<accession>A0ABT7END1</accession>
<evidence type="ECO:0000259" key="4">
    <source>
        <dbReference type="PROSITE" id="PS01358"/>
    </source>
</evidence>
<dbReference type="Pfam" id="PF09413">
    <property type="entry name" value="DUF2007"/>
    <property type="match status" value="1"/>
</dbReference>
<reference evidence="5 6" key="1">
    <citation type="submission" date="2023-05" db="EMBL/GenBank/DDBJ databases">
        <title>Pseudoalteromonas ardens sp. nov., Pseudoalteromonas obscura sp. nov., and Pseudoalteromonas umbrosa sp. nov., isolated from the coral Montipora capitata.</title>
        <authorList>
            <person name="Thomas E.M."/>
            <person name="Smith E.M."/>
            <person name="Papke E."/>
            <person name="Shlafstein M.D."/>
            <person name="Oline D.K."/>
            <person name="Videau P."/>
            <person name="Saw J.H."/>
            <person name="Strangman W.K."/>
            <person name="Ushijima B."/>
        </authorList>
    </citation>
    <scope>NUCLEOTIDE SEQUENCE [LARGE SCALE GENOMIC DNA]</scope>
    <source>
        <strain evidence="5 6">P94</strain>
    </source>
</reference>
<keyword evidence="2" id="KW-0863">Zinc-finger</keyword>
<dbReference type="EMBL" id="JASJUT010000006">
    <property type="protein sequence ID" value="MDK2596528.1"/>
    <property type="molecule type" value="Genomic_DNA"/>
</dbReference>
<dbReference type="InterPro" id="IPR018551">
    <property type="entry name" value="DUF2007"/>
</dbReference>
<comment type="caution">
    <text evidence="5">The sequence shown here is derived from an EMBL/GenBank/DDBJ whole genome shotgun (WGS) entry which is preliminary data.</text>
</comment>
<sequence length="119" mass="13542">MIAKLALSAMVNELDKWCCVFSTDNMIEAHLVNGLLHQARIKTTMQGEALSSTLGELPFADNTIKIFVPAIKLPLGEEILVNYHQKKSKLDWQCRYCNELNGSAFEYCWHCGNEYEQSK</sequence>
<keyword evidence="1" id="KW-0479">Metal-binding</keyword>
<keyword evidence="6" id="KW-1185">Reference proteome</keyword>
<protein>
    <submittedName>
        <fullName evidence="5">DUF2007 domain-containing protein</fullName>
    </submittedName>
</protein>
<name>A0ABT7END1_9GAMM</name>
<dbReference type="InterPro" id="IPR001876">
    <property type="entry name" value="Znf_RanBP2"/>
</dbReference>
<dbReference type="Proteomes" id="UP001231915">
    <property type="component" value="Unassembled WGS sequence"/>
</dbReference>
<evidence type="ECO:0000313" key="6">
    <source>
        <dbReference type="Proteomes" id="UP001231915"/>
    </source>
</evidence>
<evidence type="ECO:0000256" key="1">
    <source>
        <dbReference type="ARBA" id="ARBA00022723"/>
    </source>
</evidence>
<organism evidence="5 6">
    <name type="scientific">Pseudoalteromonas obscura</name>
    <dbReference type="NCBI Taxonomy" id="3048491"/>
    <lineage>
        <taxon>Bacteria</taxon>
        <taxon>Pseudomonadati</taxon>
        <taxon>Pseudomonadota</taxon>
        <taxon>Gammaproteobacteria</taxon>
        <taxon>Alteromonadales</taxon>
        <taxon>Pseudoalteromonadaceae</taxon>
        <taxon>Pseudoalteromonas</taxon>
    </lineage>
</organism>
<evidence type="ECO:0000313" key="5">
    <source>
        <dbReference type="EMBL" id="MDK2596528.1"/>
    </source>
</evidence>
<dbReference type="PROSITE" id="PS01358">
    <property type="entry name" value="ZF_RANBP2_1"/>
    <property type="match status" value="1"/>
</dbReference>
<evidence type="ECO:0000256" key="2">
    <source>
        <dbReference type="ARBA" id="ARBA00022771"/>
    </source>
</evidence>
<gene>
    <name evidence="5" type="ORF">QNM18_15870</name>
</gene>
<evidence type="ECO:0000256" key="3">
    <source>
        <dbReference type="ARBA" id="ARBA00022833"/>
    </source>
</evidence>
<feature type="domain" description="RanBP2-type" evidence="4">
    <location>
        <begin position="92"/>
        <end position="111"/>
    </location>
</feature>